<dbReference type="EMBL" id="CP051142">
    <property type="protein sequence ID" value="QIX00205.1"/>
    <property type="molecule type" value="Genomic_DNA"/>
</dbReference>
<organism evidence="3 4">
    <name type="scientific">Peltaster fructicola</name>
    <dbReference type="NCBI Taxonomy" id="286661"/>
    <lineage>
        <taxon>Eukaryota</taxon>
        <taxon>Fungi</taxon>
        <taxon>Dikarya</taxon>
        <taxon>Ascomycota</taxon>
        <taxon>Pezizomycotina</taxon>
        <taxon>Dothideomycetes</taxon>
        <taxon>Dothideomycetes incertae sedis</taxon>
        <taxon>Peltaster</taxon>
    </lineage>
</organism>
<dbReference type="Proteomes" id="UP000503462">
    <property type="component" value="Chromosome 4"/>
</dbReference>
<protein>
    <recommendedName>
        <fullName evidence="2">Heterokaryon incompatibility domain-containing protein</fullName>
    </recommendedName>
</protein>
<sequence>MDLQISVSHNCTICQVLQRQLHNNTSIGLACGVESGSSTIFPTQAILSPITHDSYCLEFRTAGSCHVATFICQESCRIALPPLRFRPASVAASVQDVTRLYTATAKSLDSEEVLQRARLWLKQCCENHSSCPDRAFHGRKRTYPTRLVELPPYGEAAETSSGQRVRLILTDRMGIQPWRETESSDSRPRAIGGEYVTLSHCWGGVDFKKLLRSNKNEFMNEGVLVSELTKTFREAIDFARRLQPEIRYIWIDALCIVQDEENQSDWARESATMYEVYRNSLLNISATHAKNGLSGGLYGDGVRSVRSLWQSDIHLNVGDDFQGLTPSSDGYHTMPILKHCSLEDVSLWDQLVDDAAVNKRGWVMQERLLAPRILHFCDGQIAWECRELNATESLPTGVTVNECKLGRLSERLKIKTFMPREYGQRVIGHTDFDPNALNNWASIIERYSKTKLTRPSDRLTALSGIAESFSVAIDEKDKVRYVAGMWERRLASQLLWETRSGSISRTDQLSPACRDSSYCAPSFSWASVTSPDGILGATICPDRAMAFKIRSIDIRRGRDNSLFGAVGRGTALDLECMLKEIKIRQVDSNDTIRFRWRFADESEDHEHANITLDCPATDMSPSRDIAVRDYAICACRTADEHLRYLLVRQVRSENQQVMVCRRIGIGQTSRHQQRKAENTALAGLNQSSSSPTTPRDLFALKHKITQLEQENERLQSKIAALTSGTPYVLRTSSLNQFEADPDGVVYDSWQGLQRTRVLLQ</sequence>
<dbReference type="OrthoDB" id="5362512at2759"/>
<accession>A0A6H0XZW2</accession>
<name>A0A6H0XZW2_9PEZI</name>
<dbReference type="AlphaFoldDB" id="A0A6H0XZW2"/>
<dbReference type="PANTHER" id="PTHR33112:SF15">
    <property type="entry name" value="HETEROKARYON INCOMPATIBILITY DOMAIN-CONTAINING PROTEIN"/>
    <property type="match status" value="1"/>
</dbReference>
<evidence type="ECO:0000313" key="3">
    <source>
        <dbReference type="EMBL" id="QIX00205.1"/>
    </source>
</evidence>
<evidence type="ECO:0000313" key="4">
    <source>
        <dbReference type="Proteomes" id="UP000503462"/>
    </source>
</evidence>
<dbReference type="Pfam" id="PF06985">
    <property type="entry name" value="HET"/>
    <property type="match status" value="1"/>
</dbReference>
<keyword evidence="1" id="KW-0175">Coiled coil</keyword>
<reference evidence="3 4" key="1">
    <citation type="journal article" date="2016" name="Sci. Rep.">
        <title>Peltaster fructicola genome reveals evolution from an invasive phytopathogen to an ectophytic parasite.</title>
        <authorList>
            <person name="Xu C."/>
            <person name="Chen H."/>
            <person name="Gleason M.L."/>
            <person name="Xu J.R."/>
            <person name="Liu H."/>
            <person name="Zhang R."/>
            <person name="Sun G."/>
        </authorList>
    </citation>
    <scope>NUCLEOTIDE SEQUENCE [LARGE SCALE GENOMIC DNA]</scope>
    <source>
        <strain evidence="3 4">LNHT1506</strain>
    </source>
</reference>
<feature type="coiled-coil region" evidence="1">
    <location>
        <begin position="697"/>
        <end position="724"/>
    </location>
</feature>
<proteinExistence type="predicted"/>
<evidence type="ECO:0000259" key="2">
    <source>
        <dbReference type="Pfam" id="PF06985"/>
    </source>
</evidence>
<keyword evidence="4" id="KW-1185">Reference proteome</keyword>
<gene>
    <name evidence="3" type="ORF">AMS68_005722</name>
</gene>
<dbReference type="InterPro" id="IPR010730">
    <property type="entry name" value="HET"/>
</dbReference>
<evidence type="ECO:0000256" key="1">
    <source>
        <dbReference type="SAM" id="Coils"/>
    </source>
</evidence>
<feature type="domain" description="Heterokaryon incompatibility" evidence="2">
    <location>
        <begin position="195"/>
        <end position="366"/>
    </location>
</feature>
<dbReference type="PANTHER" id="PTHR33112">
    <property type="entry name" value="DOMAIN PROTEIN, PUTATIVE-RELATED"/>
    <property type="match status" value="1"/>
</dbReference>